<dbReference type="Pfam" id="PF00395">
    <property type="entry name" value="SLH"/>
    <property type="match status" value="1"/>
</dbReference>
<evidence type="ECO:0000256" key="2">
    <source>
        <dbReference type="SAM" id="SignalP"/>
    </source>
</evidence>
<feature type="domain" description="SLH" evidence="3">
    <location>
        <begin position="92"/>
        <end position="155"/>
    </location>
</feature>
<gene>
    <name evidence="4" type="ORF">H8698_04020</name>
</gene>
<keyword evidence="5" id="KW-1185">Reference proteome</keyword>
<keyword evidence="2" id="KW-0732">Signal</keyword>
<reference evidence="4" key="1">
    <citation type="submission" date="2020-08" db="EMBL/GenBank/DDBJ databases">
        <title>Genome public.</title>
        <authorList>
            <person name="Liu C."/>
            <person name="Sun Q."/>
        </authorList>
    </citation>
    <scope>NUCLEOTIDE SEQUENCE</scope>
    <source>
        <strain evidence="4">H8</strain>
    </source>
</reference>
<protein>
    <submittedName>
        <fullName evidence="4">S-layer homology domain-containing protein</fullName>
    </submittedName>
</protein>
<keyword evidence="1" id="KW-0677">Repeat</keyword>
<dbReference type="InterPro" id="IPR001119">
    <property type="entry name" value="SLH_dom"/>
</dbReference>
<feature type="signal peptide" evidence="2">
    <location>
        <begin position="1"/>
        <end position="29"/>
    </location>
</feature>
<dbReference type="AlphaFoldDB" id="A0A926DLX7"/>
<evidence type="ECO:0000313" key="5">
    <source>
        <dbReference type="Proteomes" id="UP000611762"/>
    </source>
</evidence>
<dbReference type="RefSeq" id="WP_249311269.1">
    <property type="nucleotide sequence ID" value="NZ_JACRSU010000001.1"/>
</dbReference>
<organism evidence="4 5">
    <name type="scientific">Congzhengia minquanensis</name>
    <dbReference type="NCBI Taxonomy" id="2763657"/>
    <lineage>
        <taxon>Bacteria</taxon>
        <taxon>Bacillati</taxon>
        <taxon>Bacillota</taxon>
        <taxon>Clostridia</taxon>
        <taxon>Eubacteriales</taxon>
        <taxon>Oscillospiraceae</taxon>
        <taxon>Congzhengia</taxon>
    </lineage>
</organism>
<name>A0A926DLX7_9FIRM</name>
<dbReference type="PROSITE" id="PS51272">
    <property type="entry name" value="SLH"/>
    <property type="match status" value="1"/>
</dbReference>
<dbReference type="EMBL" id="JACRSU010000001">
    <property type="protein sequence ID" value="MBC8540142.1"/>
    <property type="molecule type" value="Genomic_DNA"/>
</dbReference>
<evidence type="ECO:0000313" key="4">
    <source>
        <dbReference type="EMBL" id="MBC8540142.1"/>
    </source>
</evidence>
<feature type="chain" id="PRO_5037161059" evidence="2">
    <location>
        <begin position="30"/>
        <end position="914"/>
    </location>
</feature>
<dbReference type="Proteomes" id="UP000611762">
    <property type="component" value="Unassembled WGS sequence"/>
</dbReference>
<accession>A0A926DLX7</accession>
<proteinExistence type="predicted"/>
<evidence type="ECO:0000256" key="1">
    <source>
        <dbReference type="ARBA" id="ARBA00022737"/>
    </source>
</evidence>
<comment type="caution">
    <text evidence="4">The sequence shown here is derived from an EMBL/GenBank/DDBJ whole genome shotgun (WGS) entry which is preliminary data.</text>
</comment>
<sequence length="914" mass="101287">MKEMKRFVSLLVVLATLAASAAFSSSVYAEDAQEELPVVELTDADRVIVEKLEAFGAITNEYDDIGMYVTRRQMVDIITKYLRLQVSGTNPTQSPFIDVSVKDASIDKITALYNAGIITGDEALKFHPDDNLTYDEAIVFVVNAVGHKLFAAREGGFPTGYHRIAIKLGMLSNLKFQSGREQIPLCDVYKLLESAMEAGAVIPMNFTDGSVDYRVSETETFLSDTYDITEYKGIVTGNENTRLTSTLSNLTDEQIEIDNVVYDTPGYVYATSLGRSVTYYLRKTADSDFEIAFVEENTKVNNLTKVDSKDLVPDKTTSNRIYYTDENDRERHISLANNIDVIYNGKCYSGYGKIENVLPEEGYIEALDNTGDNTAEILFVYAYKDIVVNSIDTYDETFTAMYTNEKFAYDFQEDKVQFYLMPENKRIGLSSLKQWDVATIMESKGSPKLITVYVSRQTVTGMVDEVSTDLGYLIGGEYYKTSNDYQGGEIKAGMSAVFYLNINGKIVASDRGGVTGTQNYAVVAGLDYNEQSVVSEIQLKLFTQDGTFITAPLKSTVNIDGNRYTTSGSGFENILKVLSNGSKNSEGNYYIHSAYVVRYTISDGKISYLDTGKTGEEGKLREFAAGTSFLLRDNGIMRLTTNDAGTKYARYVPNEAYIFLTPGEGKLDETENYKVQRNLKANYYYRQSGNYTQVIEDYVVYDLNSSDINVADVVLLRGCSVSEGISSNTSKFNVVTKITNAVDAEGNATKKIYMNESESVIVSDKVEYRKGNDAKYTEIKPDEISGIIKPGYVIQYGTDENGYIDAIDIMTEYNAETGAITPLFSSSPIGDGTDGYNKVMGVVSNNATDKNLITFIDGSGTENMVYTDSPSVVIYRPKTEKATTGDINSITVGDTIVVRLQKYVNAAEIIVFKQ</sequence>
<evidence type="ECO:0000259" key="3">
    <source>
        <dbReference type="PROSITE" id="PS51272"/>
    </source>
</evidence>